<evidence type="ECO:0000256" key="1">
    <source>
        <dbReference type="ARBA" id="ARBA00006525"/>
    </source>
</evidence>
<reference evidence="3 4" key="1">
    <citation type="submission" date="2016-11" db="EMBL/GenBank/DDBJ databases">
        <title>Complete genome sequencing of Virgibacillus halodenitrificans PDB-F2.</title>
        <authorList>
            <person name="Sun Z."/>
            <person name="Zhou Y."/>
            <person name="Li H."/>
        </authorList>
    </citation>
    <scope>NUCLEOTIDE SEQUENCE [LARGE SCALE GENOMIC DNA]</scope>
    <source>
        <strain evidence="3 4">PDB-F2</strain>
    </source>
</reference>
<protein>
    <submittedName>
        <fullName evidence="3">DNA protecting protein DprA</fullName>
    </submittedName>
</protein>
<dbReference type="Proteomes" id="UP000182945">
    <property type="component" value="Chromosome"/>
</dbReference>
<dbReference type="Gene3D" id="3.40.50.450">
    <property type="match status" value="1"/>
</dbReference>
<dbReference type="InterPro" id="IPR057666">
    <property type="entry name" value="DrpA_SLOG"/>
</dbReference>
<dbReference type="KEGG" id="vhl:BME96_10820"/>
<organism evidence="3 4">
    <name type="scientific">Virgibacillus halodenitrificans</name>
    <name type="common">Bacillus halodenitrificans</name>
    <dbReference type="NCBI Taxonomy" id="1482"/>
    <lineage>
        <taxon>Bacteria</taxon>
        <taxon>Bacillati</taxon>
        <taxon>Bacillota</taxon>
        <taxon>Bacilli</taxon>
        <taxon>Bacillales</taxon>
        <taxon>Bacillaceae</taxon>
        <taxon>Virgibacillus</taxon>
    </lineage>
</organism>
<dbReference type="Pfam" id="PF02481">
    <property type="entry name" value="DNA_processg_A"/>
    <property type="match status" value="1"/>
</dbReference>
<dbReference type="PANTHER" id="PTHR43022">
    <property type="entry name" value="PROTEIN SMF"/>
    <property type="match status" value="1"/>
</dbReference>
<dbReference type="SUPFAM" id="SSF102405">
    <property type="entry name" value="MCP/YpsA-like"/>
    <property type="match status" value="1"/>
</dbReference>
<proteinExistence type="inferred from homology"/>
<dbReference type="GO" id="GO:0009294">
    <property type="term" value="P:DNA-mediated transformation"/>
    <property type="evidence" value="ECO:0007669"/>
    <property type="project" value="InterPro"/>
</dbReference>
<gene>
    <name evidence="3" type="ORF">BME96_10820</name>
</gene>
<evidence type="ECO:0000313" key="3">
    <source>
        <dbReference type="EMBL" id="APC48645.1"/>
    </source>
</evidence>
<dbReference type="PANTHER" id="PTHR43022:SF1">
    <property type="entry name" value="PROTEIN SMF"/>
    <property type="match status" value="1"/>
</dbReference>
<accession>A0AAC9J0J6</accession>
<evidence type="ECO:0000259" key="2">
    <source>
        <dbReference type="Pfam" id="PF02481"/>
    </source>
</evidence>
<comment type="similarity">
    <text evidence="1">Belongs to the DprA/Smf family.</text>
</comment>
<feature type="domain" description="Smf/DprA SLOG" evidence="2">
    <location>
        <begin position="79"/>
        <end position="288"/>
    </location>
</feature>
<dbReference type="EMBL" id="CP017962">
    <property type="protein sequence ID" value="APC48645.1"/>
    <property type="molecule type" value="Genomic_DNA"/>
</dbReference>
<dbReference type="InterPro" id="IPR003488">
    <property type="entry name" value="DprA"/>
</dbReference>
<evidence type="ECO:0000313" key="4">
    <source>
        <dbReference type="Proteomes" id="UP000182945"/>
    </source>
</evidence>
<dbReference type="AlphaFoldDB" id="A0AAC9J0J6"/>
<dbReference type="NCBIfam" id="TIGR00732">
    <property type="entry name" value="dprA"/>
    <property type="match status" value="1"/>
</dbReference>
<name>A0AAC9J0J6_VIRHA</name>
<sequence>MNSIRKRLIHIALCRGSTRRFIRNVLRKDPHLNNIYHLSPAALAQHYALTPKASNYFYNDLRSNSIFNQLTVYLKEYNILTIFDKVYPPLLKHIPDAPLVLYAVGDVTLLHQTPSLSVVGTRHPSIEGKNKTKWMLEELIELGWIIISGMAAGIDSHAHYLSLNNNGKTIAVLGGGFKHIYPRHNIPLFNDITKRGLVLSEYPPHMPPQRYHFPERNRIISGLSFGTLVIEAKERSGTLITVDQALEQGREVFAVPGSPFIPQTEGCHKMIQEGAMLVKSPQDIIEEWYEHGHNLSNLQSTNPQSKFSHL</sequence>